<dbReference type="InParanoid" id="A0A0L0H8D8"/>
<dbReference type="OMA" id="ELMRNGW"/>
<feature type="compositionally biased region" description="Polar residues" evidence="2">
    <location>
        <begin position="1755"/>
        <end position="1777"/>
    </location>
</feature>
<dbReference type="Pfam" id="PF20412">
    <property type="entry name" value="RALGAPB_N"/>
    <property type="match status" value="1"/>
</dbReference>
<reference evidence="4 5" key="1">
    <citation type="submission" date="2009-08" db="EMBL/GenBank/DDBJ databases">
        <title>The Genome Sequence of Spizellomyces punctatus strain DAOM BR117.</title>
        <authorList>
            <consortium name="The Broad Institute Genome Sequencing Platform"/>
            <person name="Russ C."/>
            <person name="Cuomo C."/>
            <person name="Shea T."/>
            <person name="Young S.K."/>
            <person name="Zeng Q."/>
            <person name="Koehrsen M."/>
            <person name="Haas B."/>
            <person name="Borodovsky M."/>
            <person name="Guigo R."/>
            <person name="Alvarado L."/>
            <person name="Berlin A."/>
            <person name="Bochicchio J."/>
            <person name="Borenstein D."/>
            <person name="Chapman S."/>
            <person name="Chen Z."/>
            <person name="Engels R."/>
            <person name="Freedman E."/>
            <person name="Gellesch M."/>
            <person name="Goldberg J."/>
            <person name="Griggs A."/>
            <person name="Gujja S."/>
            <person name="Heiman D."/>
            <person name="Hepburn T."/>
            <person name="Howarth C."/>
            <person name="Jen D."/>
            <person name="Larson L."/>
            <person name="Lewis B."/>
            <person name="Mehta T."/>
            <person name="Park D."/>
            <person name="Pearson M."/>
            <person name="Roberts A."/>
            <person name="Saif S."/>
            <person name="Shenoy N."/>
            <person name="Sisk P."/>
            <person name="Stolte C."/>
            <person name="Sykes S."/>
            <person name="Thomson T."/>
            <person name="Walk T."/>
            <person name="White J."/>
            <person name="Yandava C."/>
            <person name="Burger G."/>
            <person name="Gray M.W."/>
            <person name="Holland P.W.H."/>
            <person name="King N."/>
            <person name="Lang F.B.F."/>
            <person name="Roger A.J."/>
            <person name="Ruiz-Trillo I."/>
            <person name="Lander E."/>
            <person name="Nusbaum C."/>
        </authorList>
    </citation>
    <scope>NUCLEOTIDE SEQUENCE [LARGE SCALE GENOMIC DNA]</scope>
    <source>
        <strain evidence="4 5">DAOM BR117</strain>
    </source>
</reference>
<organism evidence="4 5">
    <name type="scientific">Spizellomyces punctatus (strain DAOM BR117)</name>
    <dbReference type="NCBI Taxonomy" id="645134"/>
    <lineage>
        <taxon>Eukaryota</taxon>
        <taxon>Fungi</taxon>
        <taxon>Fungi incertae sedis</taxon>
        <taxon>Chytridiomycota</taxon>
        <taxon>Chytridiomycota incertae sedis</taxon>
        <taxon>Chytridiomycetes</taxon>
        <taxon>Spizellomycetales</taxon>
        <taxon>Spizellomycetaceae</taxon>
        <taxon>Spizellomyces</taxon>
    </lineage>
</organism>
<feature type="region of interest" description="Disordered" evidence="2">
    <location>
        <begin position="315"/>
        <end position="340"/>
    </location>
</feature>
<keyword evidence="1" id="KW-0597">Phosphoprotein</keyword>
<feature type="domain" description="Ral GTPase-activating protein subunit alpha/beta N-terminal" evidence="3">
    <location>
        <begin position="514"/>
        <end position="638"/>
    </location>
</feature>
<feature type="compositionally biased region" description="Polar residues" evidence="2">
    <location>
        <begin position="703"/>
        <end position="718"/>
    </location>
</feature>
<feature type="region of interest" description="Disordered" evidence="2">
    <location>
        <begin position="1725"/>
        <end position="1777"/>
    </location>
</feature>
<dbReference type="RefSeq" id="XP_016605830.1">
    <property type="nucleotide sequence ID" value="XM_016754985.1"/>
</dbReference>
<evidence type="ECO:0000313" key="5">
    <source>
        <dbReference type="Proteomes" id="UP000053201"/>
    </source>
</evidence>
<evidence type="ECO:0000256" key="2">
    <source>
        <dbReference type="SAM" id="MobiDB-lite"/>
    </source>
</evidence>
<accession>A0A0L0H8D8</accession>
<dbReference type="PANTHER" id="PTHR10063:SF11">
    <property type="entry name" value="RHO GTPASE-ACTIVATING PROTEIN CG5521-RELATED"/>
    <property type="match status" value="1"/>
</dbReference>
<feature type="region of interest" description="Disordered" evidence="2">
    <location>
        <begin position="1375"/>
        <end position="1398"/>
    </location>
</feature>
<evidence type="ECO:0000259" key="3">
    <source>
        <dbReference type="Pfam" id="PF20412"/>
    </source>
</evidence>
<feature type="compositionally biased region" description="Low complexity" evidence="2">
    <location>
        <begin position="653"/>
        <end position="685"/>
    </location>
</feature>
<proteinExistence type="predicted"/>
<dbReference type="STRING" id="645134.A0A0L0H8D8"/>
<dbReference type="GeneID" id="27690064"/>
<dbReference type="InterPro" id="IPR027107">
    <property type="entry name" value="Tuberin/Ral-act_asu"/>
</dbReference>
<evidence type="ECO:0000256" key="1">
    <source>
        <dbReference type="ARBA" id="ARBA00022553"/>
    </source>
</evidence>
<feature type="compositionally biased region" description="Polar residues" evidence="2">
    <location>
        <begin position="1446"/>
        <end position="1459"/>
    </location>
</feature>
<dbReference type="GO" id="GO:0005634">
    <property type="term" value="C:nucleus"/>
    <property type="evidence" value="ECO:0007669"/>
    <property type="project" value="InterPro"/>
</dbReference>
<feature type="compositionally biased region" description="Polar residues" evidence="2">
    <location>
        <begin position="1034"/>
        <end position="1050"/>
    </location>
</feature>
<keyword evidence="5" id="KW-1185">Reference proteome</keyword>
<dbReference type="InterPro" id="IPR016024">
    <property type="entry name" value="ARM-type_fold"/>
</dbReference>
<sequence>MSDEKRMEKLLKRAKPFLDEKLKAKQRLSSLWNFLDNANEQDQCKFFQEHDYPVYTVMYDCFSHQVDKIKSREKPEKPLPVTSKEVNDLMRILQILRKIFAYLPEKMRSGWQRRSIVGVLHTLLATTNHPKLRIEGFRLLLMYLGCQTSESSEIMPLFANAMPLAVFDAFPLPNPIELAKGDCEDEETGWLISVDDGINSGRGAPGEWKGEGKGRLGQTPIEWERRVHTFMTGSSGVGSGNSSIDKTSLLPSNTPFTSYDCVDLFEEILHSLVVAAGGSDPTVPIQPAPASRTISSLSSRTPSFGDIRQSITNAISDTRSSGGRYGNEPSSTGRPEDSTDDAVVSTKLEFLWEIFKKYYLRLLFPRVSRKVGMEVEDGEGFATCPPQLLHCLINFLIRHVADPSSSSSPLRTLLLGTDSSNHDMVHEWLRQAMLLPYVWSDVTRGAIGVIRIWCNLPNDERPPFLRFPAARQSVTGSDEKLADDDGVDPNVFLRRYIRTLRLAFLEKPDSVEYIDSQMSIFNEVLSLYRFLTLDTTHLSPSRATWHTLTSTLLDITSQVLCQTDPCAVVHNSTRAAEIADILLETVFCTWVRIGLREDEIWRTLRKVIKTCTRWRECIVQWEKTTMKLTRILSHHVYSIDLDVGSNTDLSRQPSVAPTPTSATSATTVTPHSKTVPTSSTSSGPTRTRDRSQSIYSTGGPPKITSTQIRTRSDTSNTLHGAKSESDLGGASRSGVSSPEPRPAEKAWAIGSMAGRSKEGDTKTGSVGTSDEVTDGSLGRKNETGVVPPKNDKKTGISVHLEAADNPSRIPILSIQRSSPTPEFEDLSHLPFWDAETALFAWKNVVCVLGDVNEIQVASNHALAIACLMAVWDTLEKIRMSQPYEGDVILMPPLFQFATWFFKAADLGDEYAEGRAIAYESICKMMCRRHDQPFPEDYFSHFFRLLAKGFASDDRKVVYAILANCRKLFALGLPGSYILIQPFMKCIRNLFVDGGQKADAQNIPESIRQDAIVILSSLIPVSNHYGRQEDMQLRRMSSTSQTVPTLQPSRQSSKDGMYIGSDYSGHIESSRPQSVLSRREVTPPRPISTNQLGAPPRPPTPSPAAIAAAAAAAARAANKASPSTTSPRPVLLPPSPAALAAANRVVTSTMPVSPQFRPSVAHSPDGGGYLFPTVSSPQTQMPSPELAIPILGHMQTADPPTMSFLELKLTIKDILLALITEERSPSRHEKNPETLALLMWSISVLAFEEMIGCQRPVKEVVDDCINTLLDHLTVTNLKVVHAAADALTLFAHNYKLVNYLDKPILQGVVEKIVGALTEQMLFQHGLTSKQVRGYLVSRLLYCLLEWVMILPPDLWAVPKVAHMVFEVIENALSASDGGHGSVGSGSESDRSIQSSVRKPRMSIHEAAPFLVNTAMGTREGSSSFPRDRRSMMISDGKPTATDRAEVSATTNGLNQPTAKSSFDDQDGDSNLIMETAENVLTHIIHHVNNFAQPCGAAMLGSQLIDPALTEDPGKDGERYLYFTYNKTTLITVIDMPGRTPLDSRARLIIRDMTGRYSWDTYLFYEDLQKMRLRTEQQTSLHLSDESMDDAPARFDADPCQYQGIVSALKLADDISFEENVRRFVPDPVTYVREQGTMPEWKENTGVETADMLDELLQYIGTAHPDCLLRDSTPLNVPPELHAPARDAVGEMGKQLQRQIDAERQCAEFFVNDSLGETVQRIHVTNGEARRIEPHPPPVDMTTESSNPPRRRATVPHVQTSQRPLSQHSQRESILSESVEPTKSYIRVKPGPHPHTATPYQRARLLLSHLGHVDFDGLKFGSFHMLGKTPALYRDIKVLDRKHG</sequence>
<dbReference type="OrthoDB" id="19311at2759"/>
<dbReference type="Proteomes" id="UP000053201">
    <property type="component" value="Unassembled WGS sequence"/>
</dbReference>
<dbReference type="eggNOG" id="KOG3686">
    <property type="taxonomic scope" value="Eukaryota"/>
</dbReference>
<dbReference type="PANTHER" id="PTHR10063">
    <property type="entry name" value="TUBERIN"/>
    <property type="match status" value="1"/>
</dbReference>
<feature type="region of interest" description="Disordered" evidence="2">
    <location>
        <begin position="1031"/>
        <end position="1109"/>
    </location>
</feature>
<dbReference type="VEuPathDB" id="FungiDB:SPPG_06786"/>
<dbReference type="GO" id="GO:0005737">
    <property type="term" value="C:cytoplasm"/>
    <property type="evidence" value="ECO:0007669"/>
    <property type="project" value="TreeGrafter"/>
</dbReference>
<dbReference type="InterPro" id="IPR046859">
    <property type="entry name" value="RGPA/RALGAPB_N"/>
</dbReference>
<dbReference type="EMBL" id="KQ257462">
    <property type="protein sequence ID" value="KNC97790.1"/>
    <property type="molecule type" value="Genomic_DNA"/>
</dbReference>
<feature type="region of interest" description="Disordered" evidence="2">
    <location>
        <begin position="648"/>
        <end position="795"/>
    </location>
</feature>
<name>A0A0L0H8D8_SPIPD</name>
<evidence type="ECO:0000313" key="4">
    <source>
        <dbReference type="EMBL" id="KNC97790.1"/>
    </source>
</evidence>
<protein>
    <recommendedName>
        <fullName evidence="3">Ral GTPase-activating protein subunit alpha/beta N-terminal domain-containing protein</fullName>
    </recommendedName>
</protein>
<dbReference type="GO" id="GO:0005096">
    <property type="term" value="F:GTPase activator activity"/>
    <property type="evidence" value="ECO:0007669"/>
    <property type="project" value="InterPro"/>
</dbReference>
<gene>
    <name evidence="4" type="ORF">SPPG_06786</name>
</gene>
<feature type="region of interest" description="Disordered" evidence="2">
    <location>
        <begin position="1415"/>
        <end position="1465"/>
    </location>
</feature>
<dbReference type="SUPFAM" id="SSF48371">
    <property type="entry name" value="ARM repeat"/>
    <property type="match status" value="1"/>
</dbReference>